<dbReference type="SMART" id="SM00320">
    <property type="entry name" value="WD40"/>
    <property type="match status" value="6"/>
</dbReference>
<evidence type="ECO:0000259" key="7">
    <source>
        <dbReference type="Pfam" id="PF12265"/>
    </source>
</evidence>
<keyword evidence="3" id="KW-0677">Repeat</keyword>
<feature type="domain" description="Histone-binding protein RBBP4-like N-terminal" evidence="7">
    <location>
        <begin position="14"/>
        <end position="81"/>
    </location>
</feature>
<comment type="caution">
    <text evidence="8">The sequence shown here is derived from an EMBL/GenBank/DDBJ whole genome shotgun (WGS) entry which is preliminary data.</text>
</comment>
<evidence type="ECO:0000256" key="4">
    <source>
        <dbReference type="ARBA" id="ARBA00022853"/>
    </source>
</evidence>
<evidence type="ECO:0000313" key="9">
    <source>
        <dbReference type="Proteomes" id="UP000242146"/>
    </source>
</evidence>
<dbReference type="GO" id="GO:0006325">
    <property type="term" value="P:chromatin organization"/>
    <property type="evidence" value="ECO:0007669"/>
    <property type="project" value="UniProtKB-KW"/>
</dbReference>
<dbReference type="InterPro" id="IPR022052">
    <property type="entry name" value="Histone-bd_RBBP4-like_N"/>
</dbReference>
<dbReference type="PANTHER" id="PTHR22850">
    <property type="entry name" value="WD40 REPEAT FAMILY"/>
    <property type="match status" value="1"/>
</dbReference>
<dbReference type="InterPro" id="IPR015943">
    <property type="entry name" value="WD40/YVTN_repeat-like_dom_sf"/>
</dbReference>
<reference evidence="8 9" key="1">
    <citation type="submission" date="2016-07" db="EMBL/GenBank/DDBJ databases">
        <title>Pervasive Adenine N6-methylation of Active Genes in Fungi.</title>
        <authorList>
            <consortium name="DOE Joint Genome Institute"/>
            <person name="Mondo S.J."/>
            <person name="Dannebaum R.O."/>
            <person name="Kuo R.C."/>
            <person name="Labutti K."/>
            <person name="Haridas S."/>
            <person name="Kuo A."/>
            <person name="Salamov A."/>
            <person name="Ahrendt S.R."/>
            <person name="Lipzen A."/>
            <person name="Sullivan W."/>
            <person name="Andreopoulos W.B."/>
            <person name="Clum A."/>
            <person name="Lindquist E."/>
            <person name="Daum C."/>
            <person name="Ramamoorthy G.K."/>
            <person name="Gryganskyi A."/>
            <person name="Culley D."/>
            <person name="Magnuson J.K."/>
            <person name="James T.Y."/>
            <person name="O'Malley M.A."/>
            <person name="Stajich J.E."/>
            <person name="Spatafora J.W."/>
            <person name="Visel A."/>
            <person name="Grigoriev I.V."/>
        </authorList>
    </citation>
    <scope>NUCLEOTIDE SEQUENCE [LARGE SCALE GENOMIC DNA]</scope>
    <source>
        <strain evidence="8 9">NRRL 3301</strain>
    </source>
</reference>
<evidence type="ECO:0000256" key="3">
    <source>
        <dbReference type="ARBA" id="ARBA00022737"/>
    </source>
</evidence>
<sequence>MADTSQDEQRKIQEEYQEWKSTTPLLYDLVVTHNLTWPSLTCQWLPSTSTHDNHTRQELLIGTHTNDDETNFAEFLALDIPQDVPDTTGDVDSTAAAKVKMSLTQKIDHPGEVNRARYQPTKPNVFATKTRDGPVHLYDRAKPDQPLQLQLLGHTQEGYGLEWCPHHGKTNHLLSAGFDRVICHWDIEGTPNADKGLSPYQRYEAHTDCVEDISWNASNDTMFASVGDDKKLMIWDCRVGTTPMHQIQAHKAEVNSVAFHPQQGWLLATGSSDKTVALFDMRKLESKLHSFEMHDGEVHQVAWSPHAEPVLASAAMDRKIMLWDLRRIGEEQTPEDAEDGPPELLFVHNGHTSKITEFSWNPVDPWMIASAAEDNVVQVWQVSSKIYASKEQLEVSHVDLE</sequence>
<dbReference type="Proteomes" id="UP000242146">
    <property type="component" value="Unassembled WGS sequence"/>
</dbReference>
<protein>
    <submittedName>
        <fullName evidence="8">WD40 repeat-like protein</fullName>
    </submittedName>
</protein>
<dbReference type="Pfam" id="PF12265">
    <property type="entry name" value="CAF1C_H4-bd"/>
    <property type="match status" value="1"/>
</dbReference>
<gene>
    <name evidence="8" type="ORF">DM01DRAFT_1369038</name>
</gene>
<dbReference type="AlphaFoldDB" id="A0A1X2G2F2"/>
<dbReference type="GO" id="GO:0005634">
    <property type="term" value="C:nucleus"/>
    <property type="evidence" value="ECO:0007669"/>
    <property type="project" value="UniProtKB-SubCell"/>
</dbReference>
<feature type="repeat" description="WD" evidence="6">
    <location>
        <begin position="203"/>
        <end position="236"/>
    </location>
</feature>
<dbReference type="OrthoDB" id="427795at2759"/>
<dbReference type="SUPFAM" id="SSF50978">
    <property type="entry name" value="WD40 repeat-like"/>
    <property type="match status" value="1"/>
</dbReference>
<keyword evidence="9" id="KW-1185">Reference proteome</keyword>
<dbReference type="Gene3D" id="2.130.10.10">
    <property type="entry name" value="YVTN repeat-like/Quinoprotein amine dehydrogenase"/>
    <property type="match status" value="1"/>
</dbReference>
<proteinExistence type="predicted"/>
<keyword evidence="2 6" id="KW-0853">WD repeat</keyword>
<comment type="subcellular location">
    <subcellularLocation>
        <location evidence="1">Nucleus</location>
    </subcellularLocation>
</comment>
<feature type="repeat" description="WD" evidence="6">
    <location>
        <begin position="247"/>
        <end position="282"/>
    </location>
</feature>
<dbReference type="Pfam" id="PF00400">
    <property type="entry name" value="WD40"/>
    <property type="match status" value="4"/>
</dbReference>
<dbReference type="PROSITE" id="PS50082">
    <property type="entry name" value="WD_REPEATS_2"/>
    <property type="match status" value="4"/>
</dbReference>
<evidence type="ECO:0000256" key="6">
    <source>
        <dbReference type="PROSITE-ProRule" id="PRU00221"/>
    </source>
</evidence>
<dbReference type="InterPro" id="IPR019775">
    <property type="entry name" value="WD40_repeat_CS"/>
</dbReference>
<dbReference type="InterPro" id="IPR050459">
    <property type="entry name" value="WD_repeat_RBAP46/RBAP48/MSI1"/>
</dbReference>
<feature type="repeat" description="WD" evidence="6">
    <location>
        <begin position="291"/>
        <end position="333"/>
    </location>
</feature>
<dbReference type="PROSITE" id="PS50294">
    <property type="entry name" value="WD_REPEATS_REGION"/>
    <property type="match status" value="4"/>
</dbReference>
<evidence type="ECO:0000313" key="8">
    <source>
        <dbReference type="EMBL" id="ORX42791.1"/>
    </source>
</evidence>
<dbReference type="PROSITE" id="PS00678">
    <property type="entry name" value="WD_REPEATS_1"/>
    <property type="match status" value="1"/>
</dbReference>
<dbReference type="InterPro" id="IPR036322">
    <property type="entry name" value="WD40_repeat_dom_sf"/>
</dbReference>
<dbReference type="PRINTS" id="PR00320">
    <property type="entry name" value="GPROTEINBRPT"/>
</dbReference>
<feature type="repeat" description="WD" evidence="6">
    <location>
        <begin position="348"/>
        <end position="384"/>
    </location>
</feature>
<accession>A0A1X2G2F2</accession>
<evidence type="ECO:0000256" key="5">
    <source>
        <dbReference type="ARBA" id="ARBA00023242"/>
    </source>
</evidence>
<keyword evidence="5" id="KW-0539">Nucleus</keyword>
<dbReference type="InterPro" id="IPR020472">
    <property type="entry name" value="WD40_PAC1"/>
</dbReference>
<name>A0A1X2G2F2_9FUNG</name>
<keyword evidence="4" id="KW-0156">Chromatin regulator</keyword>
<evidence type="ECO:0000256" key="2">
    <source>
        <dbReference type="ARBA" id="ARBA00022574"/>
    </source>
</evidence>
<dbReference type="STRING" id="101127.A0A1X2G2F2"/>
<dbReference type="InterPro" id="IPR001680">
    <property type="entry name" value="WD40_rpt"/>
</dbReference>
<evidence type="ECO:0000256" key="1">
    <source>
        <dbReference type="ARBA" id="ARBA00004123"/>
    </source>
</evidence>
<dbReference type="EMBL" id="MCGT01000062">
    <property type="protein sequence ID" value="ORX42791.1"/>
    <property type="molecule type" value="Genomic_DNA"/>
</dbReference>
<organism evidence="8 9">
    <name type="scientific">Hesseltinella vesiculosa</name>
    <dbReference type="NCBI Taxonomy" id="101127"/>
    <lineage>
        <taxon>Eukaryota</taxon>
        <taxon>Fungi</taxon>
        <taxon>Fungi incertae sedis</taxon>
        <taxon>Mucoromycota</taxon>
        <taxon>Mucoromycotina</taxon>
        <taxon>Mucoromycetes</taxon>
        <taxon>Mucorales</taxon>
        <taxon>Cunninghamellaceae</taxon>
        <taxon>Hesseltinella</taxon>
    </lineage>
</organism>